<dbReference type="Proteomes" id="UP000694255">
    <property type="component" value="Unassembled WGS sequence"/>
</dbReference>
<feature type="compositionally biased region" description="Polar residues" evidence="6">
    <location>
        <begin position="30"/>
        <end position="41"/>
    </location>
</feature>
<dbReference type="AlphaFoldDB" id="A0A8J5QUB2"/>
<evidence type="ECO:0000256" key="5">
    <source>
        <dbReference type="ARBA" id="ARBA00023242"/>
    </source>
</evidence>
<dbReference type="OrthoDB" id="337581at2759"/>
<dbReference type="GO" id="GO:0006281">
    <property type="term" value="P:DNA repair"/>
    <property type="evidence" value="ECO:0007669"/>
    <property type="project" value="UniProtKB-KW"/>
</dbReference>
<evidence type="ECO:0000256" key="1">
    <source>
        <dbReference type="ARBA" id="ARBA00004123"/>
    </source>
</evidence>
<dbReference type="PANTHER" id="PTHR10870">
    <property type="entry name" value="CELL CYCLE CHECKPOINT PROTEIN RAD1"/>
    <property type="match status" value="1"/>
</dbReference>
<keyword evidence="5" id="KW-0539">Nucleus</keyword>
<evidence type="ECO:0000256" key="2">
    <source>
        <dbReference type="ARBA" id="ARBA00010991"/>
    </source>
</evidence>
<evidence type="ECO:0000256" key="3">
    <source>
        <dbReference type="ARBA" id="ARBA00022763"/>
    </source>
</evidence>
<dbReference type="EMBL" id="JAGSYN010000051">
    <property type="protein sequence ID" value="KAG7665122.1"/>
    <property type="molecule type" value="Genomic_DNA"/>
</dbReference>
<comment type="subcellular location">
    <subcellularLocation>
        <location evidence="1">Nucleus</location>
    </subcellularLocation>
</comment>
<dbReference type="RefSeq" id="XP_049265354.1">
    <property type="nucleotide sequence ID" value="XM_049404804.1"/>
</dbReference>
<dbReference type="InterPro" id="IPR003021">
    <property type="entry name" value="Rad1_Rec1_Rad17"/>
</dbReference>
<dbReference type="GeneID" id="73467979"/>
<feature type="compositionally biased region" description="Acidic residues" evidence="6">
    <location>
        <begin position="1"/>
        <end position="14"/>
    </location>
</feature>
<protein>
    <submittedName>
        <fullName evidence="7">RAD17</fullName>
    </submittedName>
</protein>
<keyword evidence="3" id="KW-0227">DNA damage</keyword>
<evidence type="ECO:0000256" key="4">
    <source>
        <dbReference type="ARBA" id="ARBA00023204"/>
    </source>
</evidence>
<dbReference type="PANTHER" id="PTHR10870:SF0">
    <property type="entry name" value="CELL CYCLE CHECKPOINT PROTEIN RAD1"/>
    <property type="match status" value="1"/>
</dbReference>
<gene>
    <name evidence="7" type="ORF">J8A68_001178</name>
</gene>
<feature type="compositionally biased region" description="Low complexity" evidence="6">
    <location>
        <begin position="15"/>
        <end position="26"/>
    </location>
</feature>
<keyword evidence="8" id="KW-1185">Reference proteome</keyword>
<dbReference type="Pfam" id="PF02144">
    <property type="entry name" value="Rad1"/>
    <property type="match status" value="1"/>
</dbReference>
<proteinExistence type="inferred from homology"/>
<evidence type="ECO:0000256" key="6">
    <source>
        <dbReference type="SAM" id="MobiDB-lite"/>
    </source>
</evidence>
<dbReference type="GO" id="GO:0000077">
    <property type="term" value="P:DNA damage checkpoint signaling"/>
    <property type="evidence" value="ECO:0007669"/>
    <property type="project" value="InterPro"/>
</dbReference>
<comment type="similarity">
    <text evidence="2">Belongs to the rad1 family.</text>
</comment>
<sequence length="452" mass="50814">MNLFVNDDESDDNNNDNVRNNIVSDRIPPSSRSNNQTNRTTSFTASTNQIIHLADILTSITTIHNNAIIIIKKDGISIHATYNHITNVSATLDPNIFSLYKLIGDEEELQLGVDLNIISQCFNSVANNLTKKDDMNDGSTGGSNINCYISYNGLGSPLIIEFEDNLISEKLEFYTFYIDDDDIINSDISINYQNLAMELLVKSDILYNLLTDLNQIQTQDLFIYAASATTTSTHPQLHFISNGPIGTSKLIFPNEKTIIEKLLIHQGQSFIISKFNYITFYKIAKAVKLSSKAKILKDSMGNFNIQLLIKNPARLANSNGSLISFNMLELDQDNNEYMLEYILDELQQQPEDYESQLTRSRSNLGHPPLPPPQQQSVILPTQVIPQLRNPLSLDSFRTQGISQPPVHIQNAGVQVTATVYDHNKKRRRDEEEEDKDESIKNVGGAVEIPLFL</sequence>
<organism evidence="7 8">
    <name type="scientific">[Candida] subhashii</name>
    <dbReference type="NCBI Taxonomy" id="561895"/>
    <lineage>
        <taxon>Eukaryota</taxon>
        <taxon>Fungi</taxon>
        <taxon>Dikarya</taxon>
        <taxon>Ascomycota</taxon>
        <taxon>Saccharomycotina</taxon>
        <taxon>Pichiomycetes</taxon>
        <taxon>Debaryomycetaceae</taxon>
        <taxon>Spathaspora</taxon>
    </lineage>
</organism>
<feature type="compositionally biased region" description="Polar residues" evidence="6">
    <location>
        <begin position="353"/>
        <end position="363"/>
    </location>
</feature>
<keyword evidence="4" id="KW-0234">DNA repair</keyword>
<evidence type="ECO:0000313" key="7">
    <source>
        <dbReference type="EMBL" id="KAG7665122.1"/>
    </source>
</evidence>
<comment type="caution">
    <text evidence="7">The sequence shown here is derived from an EMBL/GenBank/DDBJ whole genome shotgun (WGS) entry which is preliminary data.</text>
</comment>
<feature type="region of interest" description="Disordered" evidence="6">
    <location>
        <begin position="353"/>
        <end position="375"/>
    </location>
</feature>
<dbReference type="GO" id="GO:0030896">
    <property type="term" value="C:checkpoint clamp complex"/>
    <property type="evidence" value="ECO:0007669"/>
    <property type="project" value="TreeGrafter"/>
</dbReference>
<feature type="region of interest" description="Disordered" evidence="6">
    <location>
        <begin position="1"/>
        <end position="41"/>
    </location>
</feature>
<name>A0A8J5QUB2_9ASCO</name>
<evidence type="ECO:0000313" key="8">
    <source>
        <dbReference type="Proteomes" id="UP000694255"/>
    </source>
</evidence>
<accession>A0A8J5QUB2</accession>
<reference evidence="7 8" key="1">
    <citation type="journal article" date="2021" name="DNA Res.">
        <title>Genome analysis of Candida subhashii reveals its hybrid nature and dual mitochondrial genome conformations.</title>
        <authorList>
            <person name="Mixao V."/>
            <person name="Hegedusova E."/>
            <person name="Saus E."/>
            <person name="Pryszcz L.P."/>
            <person name="Cillingova A."/>
            <person name="Nosek J."/>
            <person name="Gabaldon T."/>
        </authorList>
    </citation>
    <scope>NUCLEOTIDE SEQUENCE [LARGE SCALE GENOMIC DNA]</scope>
    <source>
        <strain evidence="7 8">CBS 10753</strain>
    </source>
</reference>